<evidence type="ECO:0000256" key="4">
    <source>
        <dbReference type="RuleBase" id="RU361212"/>
    </source>
</evidence>
<reference evidence="7 8" key="1">
    <citation type="submission" date="2018-08" db="EMBL/GenBank/DDBJ databases">
        <title>Comparative analysis of Burkholderia isolates from Puerto Rico.</title>
        <authorList>
            <person name="Hall C."/>
            <person name="Sahl J."/>
            <person name="Wagner D."/>
        </authorList>
    </citation>
    <scope>NUCLEOTIDE SEQUENCE [LARGE SCALE GENOMIC DNA]</scope>
    <source>
        <strain evidence="7 8">Bp8966</strain>
    </source>
</reference>
<gene>
    <name evidence="4 7" type="primary">merP</name>
    <name evidence="7" type="ORF">DF017_12375</name>
</gene>
<dbReference type="InterPro" id="IPR001802">
    <property type="entry name" value="MerP/CopZ"/>
</dbReference>
<dbReference type="RefSeq" id="WP_124759592.1">
    <property type="nucleotide sequence ID" value="NZ_QTPM01000012.1"/>
</dbReference>
<dbReference type="SUPFAM" id="SSF55008">
    <property type="entry name" value="HMA, heavy metal-associated domain"/>
    <property type="match status" value="1"/>
</dbReference>
<dbReference type="Pfam" id="PF00403">
    <property type="entry name" value="HMA"/>
    <property type="match status" value="1"/>
</dbReference>
<evidence type="ECO:0000313" key="7">
    <source>
        <dbReference type="EMBL" id="RQY93821.1"/>
    </source>
</evidence>
<dbReference type="PROSITE" id="PS50846">
    <property type="entry name" value="HMA_2"/>
    <property type="match status" value="1"/>
</dbReference>
<feature type="domain" description="HMA" evidence="6">
    <location>
        <begin position="22"/>
        <end position="88"/>
    </location>
</feature>
<dbReference type="InterPro" id="IPR036163">
    <property type="entry name" value="HMA_dom_sf"/>
</dbReference>
<comment type="function">
    <text evidence="4">Involved in mercury resistance. Acts as a mercury scavenger that specifically binds to a mercuric ion in the periplasm and probably passes it to the cytoplasmic mercuric reductase MerA via the mercuric transport protein MerT.</text>
</comment>
<proteinExistence type="predicted"/>
<name>A0ABX9YSY1_9BURK</name>
<evidence type="ECO:0000256" key="1">
    <source>
        <dbReference type="ARBA" id="ARBA00004196"/>
    </source>
</evidence>
<sequence>MRILTLALVLAVPLVAFAGAPRTVTLDVQNMTCALCPVTVRKSLEQVPGVSAVHVDFDRKTALVTYDPDRVRPESLMRATAHAGYPSTIHP</sequence>
<evidence type="ECO:0000259" key="6">
    <source>
        <dbReference type="PROSITE" id="PS50846"/>
    </source>
</evidence>
<dbReference type="PRINTS" id="PR00946">
    <property type="entry name" value="HGSCAVENGER"/>
</dbReference>
<evidence type="ECO:0000256" key="2">
    <source>
        <dbReference type="ARBA" id="ARBA00022466"/>
    </source>
</evidence>
<protein>
    <recommendedName>
        <fullName evidence="4">Periplasmic mercury ion-binding protein</fullName>
    </recommendedName>
</protein>
<feature type="signal peptide" evidence="5">
    <location>
        <begin position="1"/>
        <end position="18"/>
    </location>
</feature>
<evidence type="ECO:0000256" key="5">
    <source>
        <dbReference type="SAM" id="SignalP"/>
    </source>
</evidence>
<keyword evidence="3 4" id="KW-0476">Mercury</keyword>
<evidence type="ECO:0000256" key="3">
    <source>
        <dbReference type="ARBA" id="ARBA00022914"/>
    </source>
</evidence>
<keyword evidence="5" id="KW-0732">Signal</keyword>
<keyword evidence="4" id="KW-0574">Periplasm</keyword>
<dbReference type="EMBL" id="QTPM01000012">
    <property type="protein sequence ID" value="RQY93821.1"/>
    <property type="molecule type" value="Genomic_DNA"/>
</dbReference>
<evidence type="ECO:0000313" key="8">
    <source>
        <dbReference type="Proteomes" id="UP000281098"/>
    </source>
</evidence>
<keyword evidence="8" id="KW-1185">Reference proteome</keyword>
<organism evidence="7 8">
    <name type="scientific">Burkholderia stagnalis</name>
    <dbReference type="NCBI Taxonomy" id="1503054"/>
    <lineage>
        <taxon>Bacteria</taxon>
        <taxon>Pseudomonadati</taxon>
        <taxon>Pseudomonadota</taxon>
        <taxon>Betaproteobacteria</taxon>
        <taxon>Burkholderiales</taxon>
        <taxon>Burkholderiaceae</taxon>
        <taxon>Burkholderia</taxon>
        <taxon>Burkholderia cepacia complex</taxon>
    </lineage>
</organism>
<keyword evidence="4" id="KW-0479">Metal-binding</keyword>
<dbReference type="NCBIfam" id="TIGR02052">
    <property type="entry name" value="MerP"/>
    <property type="match status" value="1"/>
</dbReference>
<dbReference type="InterPro" id="IPR006121">
    <property type="entry name" value="HMA_dom"/>
</dbReference>
<accession>A0ABX9YSY1</accession>
<comment type="subcellular location">
    <subcellularLocation>
        <location evidence="1">Cell envelope</location>
    </subcellularLocation>
    <subcellularLocation>
        <location evidence="4">Periplasm</location>
    </subcellularLocation>
</comment>
<dbReference type="InterPro" id="IPR011795">
    <property type="entry name" value="MerP"/>
</dbReference>
<dbReference type="Proteomes" id="UP000281098">
    <property type="component" value="Unassembled WGS sequence"/>
</dbReference>
<dbReference type="CDD" id="cd00371">
    <property type="entry name" value="HMA"/>
    <property type="match status" value="1"/>
</dbReference>
<dbReference type="Gene3D" id="3.30.70.100">
    <property type="match status" value="1"/>
</dbReference>
<keyword evidence="2 4" id="KW-0475">Mercuric resistance</keyword>
<feature type="chain" id="PRO_5046366873" description="Periplasmic mercury ion-binding protein" evidence="5">
    <location>
        <begin position="19"/>
        <end position="91"/>
    </location>
</feature>
<comment type="caution">
    <text evidence="7">The sequence shown here is derived from an EMBL/GenBank/DDBJ whole genome shotgun (WGS) entry which is preliminary data.</text>
</comment>